<dbReference type="STRING" id="1121279.SAMN02745887_01410"/>
<name>A0A1K2HF78_9NEIS</name>
<dbReference type="Proteomes" id="UP000186513">
    <property type="component" value="Unassembled WGS sequence"/>
</dbReference>
<dbReference type="EMBL" id="FPKR01000005">
    <property type="protein sequence ID" value="SFZ74978.1"/>
    <property type="molecule type" value="Genomic_DNA"/>
</dbReference>
<reference evidence="1 2" key="1">
    <citation type="submission" date="2016-11" db="EMBL/GenBank/DDBJ databases">
        <authorList>
            <person name="Jaros S."/>
            <person name="Januszkiewicz K."/>
            <person name="Wedrychowicz H."/>
        </authorList>
    </citation>
    <scope>NUCLEOTIDE SEQUENCE [LARGE SCALE GENOMIC DNA]</scope>
    <source>
        <strain evidence="1 2">DSM 18899</strain>
    </source>
</reference>
<keyword evidence="2" id="KW-1185">Reference proteome</keyword>
<sequence>MFHAGAADTFVLDAFAGLLLAQLSVEPRSSHELSVALAHELDLLVDANLLEQVSSLLSDLYGLGLIECC</sequence>
<evidence type="ECO:0000313" key="1">
    <source>
        <dbReference type="EMBL" id="SFZ74978.1"/>
    </source>
</evidence>
<gene>
    <name evidence="1" type="ORF">SAMN02745887_01410</name>
</gene>
<protein>
    <submittedName>
        <fullName evidence="1">PqqD family protein, HPr-rel-A system</fullName>
    </submittedName>
</protein>
<evidence type="ECO:0000313" key="2">
    <source>
        <dbReference type="Proteomes" id="UP000186513"/>
    </source>
</evidence>
<organism evidence="1 2">
    <name type="scientific">Chitinimonas taiwanensis DSM 18899</name>
    <dbReference type="NCBI Taxonomy" id="1121279"/>
    <lineage>
        <taxon>Bacteria</taxon>
        <taxon>Pseudomonadati</taxon>
        <taxon>Pseudomonadota</taxon>
        <taxon>Betaproteobacteria</taxon>
        <taxon>Neisseriales</taxon>
        <taxon>Chitinibacteraceae</taxon>
        <taxon>Chitinimonas</taxon>
    </lineage>
</organism>
<accession>A0A1K2HF78</accession>
<proteinExistence type="predicted"/>
<dbReference type="AlphaFoldDB" id="A0A1K2HF78"/>